<organism evidence="2 3">
    <name type="scientific">Neobacillus mesonae</name>
    <dbReference type="NCBI Taxonomy" id="1193713"/>
    <lineage>
        <taxon>Bacteria</taxon>
        <taxon>Bacillati</taxon>
        <taxon>Bacillota</taxon>
        <taxon>Bacilli</taxon>
        <taxon>Bacillales</taxon>
        <taxon>Bacillaceae</taxon>
        <taxon>Neobacillus</taxon>
    </lineage>
</organism>
<reference evidence="2 3" key="1">
    <citation type="submission" date="2017-07" db="EMBL/GenBank/DDBJ databases">
        <title>The complete genome sequence of Bacillus mesonae strain H20-5, an efficient strain improving plant abiotic stress resistance.</title>
        <authorList>
            <person name="Kim S.Y."/>
            <person name="Song H."/>
            <person name="Sang M.K."/>
            <person name="Weon H.-Y."/>
            <person name="Song J."/>
        </authorList>
    </citation>
    <scope>NUCLEOTIDE SEQUENCE [LARGE SCALE GENOMIC DNA]</scope>
    <source>
        <strain evidence="2 3">H20-5</strain>
    </source>
</reference>
<keyword evidence="1" id="KW-0472">Membrane</keyword>
<protein>
    <submittedName>
        <fullName evidence="2">Energy-coupled thiamine transporter ThiT</fullName>
    </submittedName>
</protein>
<feature type="transmembrane region" description="Helical" evidence="1">
    <location>
        <begin position="167"/>
        <end position="186"/>
    </location>
</feature>
<dbReference type="AlphaFoldDB" id="A0A3Q9QR31"/>
<feature type="transmembrane region" description="Helical" evidence="1">
    <location>
        <begin position="87"/>
        <end position="107"/>
    </location>
</feature>
<evidence type="ECO:0000256" key="1">
    <source>
        <dbReference type="SAM" id="Phobius"/>
    </source>
</evidence>
<dbReference type="KEGG" id="nmk:CHR53_07690"/>
<proteinExistence type="predicted"/>
<sequence length="204" mass="22515">MNKTRSNTLFISEVAVFSALAYLLDFLAGILSLKIWPQGGSISIAMVPIFLMAYRWGIKGGLLTGFILGLLQFILGFAQIYTIIQGIIDYFIAFTVVGLAGVFARQIKQSYDIGNRGTWVTYVVLGAFIGSLLRYACHVVSGAVFFGEYAPKGQPVMVYSLLYNGTYMLPSFVISAIIVVLVISAMPKKMLIQQKKWEDNRKVG</sequence>
<keyword evidence="1" id="KW-0812">Transmembrane</keyword>
<dbReference type="GO" id="GO:0015234">
    <property type="term" value="F:thiamine transmembrane transporter activity"/>
    <property type="evidence" value="ECO:0007669"/>
    <property type="project" value="InterPro"/>
</dbReference>
<evidence type="ECO:0000313" key="2">
    <source>
        <dbReference type="EMBL" id="AZU61145.1"/>
    </source>
</evidence>
<name>A0A3Q9QR31_9BACI</name>
<feature type="transmembrane region" description="Helical" evidence="1">
    <location>
        <begin position="9"/>
        <end position="29"/>
    </location>
</feature>
<dbReference type="Pfam" id="PF09515">
    <property type="entry name" value="Thia_YuaJ"/>
    <property type="match status" value="1"/>
</dbReference>
<keyword evidence="3" id="KW-1185">Reference proteome</keyword>
<dbReference type="Proteomes" id="UP000282892">
    <property type="component" value="Chromosome"/>
</dbReference>
<dbReference type="EMBL" id="CP022572">
    <property type="protein sequence ID" value="AZU61145.1"/>
    <property type="molecule type" value="Genomic_DNA"/>
</dbReference>
<keyword evidence="1" id="KW-1133">Transmembrane helix</keyword>
<accession>A0A3Q9QR31</accession>
<dbReference type="RefSeq" id="WP_066394508.1">
    <property type="nucleotide sequence ID" value="NZ_CP022572.1"/>
</dbReference>
<dbReference type="NCBIfam" id="TIGR02357">
    <property type="entry name" value="ECF_ThiT_YuaJ"/>
    <property type="match status" value="1"/>
</dbReference>
<feature type="transmembrane region" description="Helical" evidence="1">
    <location>
        <begin position="61"/>
        <end position="81"/>
    </location>
</feature>
<evidence type="ECO:0000313" key="3">
    <source>
        <dbReference type="Proteomes" id="UP000282892"/>
    </source>
</evidence>
<dbReference type="Gene3D" id="1.10.1760.20">
    <property type="match status" value="1"/>
</dbReference>
<dbReference type="InterPro" id="IPR012651">
    <property type="entry name" value="Thia_Transptr_ThiT"/>
</dbReference>
<dbReference type="GO" id="GO:0005886">
    <property type="term" value="C:plasma membrane"/>
    <property type="evidence" value="ECO:0007669"/>
    <property type="project" value="InterPro"/>
</dbReference>
<gene>
    <name evidence="2" type="primary">thiT</name>
    <name evidence="2" type="ORF">CHR53_07690</name>
</gene>
<dbReference type="STRING" id="1193713.GCA_001636315_03980"/>
<feature type="transmembrane region" description="Helical" evidence="1">
    <location>
        <begin position="119"/>
        <end position="147"/>
    </location>
</feature>
<dbReference type="OrthoDB" id="9795813at2"/>
<feature type="transmembrane region" description="Helical" evidence="1">
    <location>
        <begin position="35"/>
        <end position="54"/>
    </location>
</feature>